<proteinExistence type="inferred from homology"/>
<evidence type="ECO:0000256" key="1">
    <source>
        <dbReference type="ARBA" id="ARBA00001931"/>
    </source>
</evidence>
<dbReference type="SMART" id="SM00564">
    <property type="entry name" value="PQQ"/>
    <property type="match status" value="5"/>
</dbReference>
<dbReference type="InterPro" id="IPR002372">
    <property type="entry name" value="PQQ_rpt_dom"/>
</dbReference>
<feature type="transmembrane region" description="Helical" evidence="5">
    <location>
        <begin position="41"/>
        <end position="58"/>
    </location>
</feature>
<feature type="transmembrane region" description="Helical" evidence="5">
    <location>
        <begin position="12"/>
        <end position="35"/>
    </location>
</feature>
<evidence type="ECO:0000256" key="2">
    <source>
        <dbReference type="ARBA" id="ARBA00008156"/>
    </source>
</evidence>
<dbReference type="GO" id="GO:0048038">
    <property type="term" value="F:quinone binding"/>
    <property type="evidence" value="ECO:0007669"/>
    <property type="project" value="InterPro"/>
</dbReference>
<keyword evidence="5" id="KW-0472">Membrane</keyword>
<evidence type="ECO:0000256" key="4">
    <source>
        <dbReference type="SAM" id="MobiDB-lite"/>
    </source>
</evidence>
<comment type="cofactor">
    <cofactor evidence="1">
        <name>pyrroloquinoline quinone</name>
        <dbReference type="ChEBI" id="CHEBI:58442"/>
    </cofactor>
</comment>
<keyword evidence="8" id="KW-1185">Reference proteome</keyword>
<dbReference type="PANTHER" id="PTHR32303:SF4">
    <property type="entry name" value="QUINOPROTEIN GLUCOSE DEHYDROGENASE"/>
    <property type="match status" value="1"/>
</dbReference>
<dbReference type="InterPro" id="IPR011047">
    <property type="entry name" value="Quinoprotein_ADH-like_sf"/>
</dbReference>
<dbReference type="NCBIfam" id="TIGR03074">
    <property type="entry name" value="PQQ_membr_DH"/>
    <property type="match status" value="1"/>
</dbReference>
<evidence type="ECO:0000256" key="5">
    <source>
        <dbReference type="SAM" id="Phobius"/>
    </source>
</evidence>
<dbReference type="GO" id="GO:0016020">
    <property type="term" value="C:membrane"/>
    <property type="evidence" value="ECO:0007669"/>
    <property type="project" value="InterPro"/>
</dbReference>
<keyword evidence="5" id="KW-0812">Transmembrane</keyword>
<name>A0A1E7ZCN8_9ALTE</name>
<dbReference type="Proteomes" id="UP000175691">
    <property type="component" value="Unassembled WGS sequence"/>
</dbReference>
<dbReference type="InterPro" id="IPR018391">
    <property type="entry name" value="PQQ_b-propeller_rpt"/>
</dbReference>
<organism evidence="7 8">
    <name type="scientific">Alteromonas confluentis</name>
    <dbReference type="NCBI Taxonomy" id="1656094"/>
    <lineage>
        <taxon>Bacteria</taxon>
        <taxon>Pseudomonadati</taxon>
        <taxon>Pseudomonadota</taxon>
        <taxon>Gammaproteobacteria</taxon>
        <taxon>Alteromonadales</taxon>
        <taxon>Alteromonadaceae</taxon>
        <taxon>Alteromonas/Salinimonas group</taxon>
        <taxon>Alteromonas</taxon>
    </lineage>
</organism>
<feature type="transmembrane region" description="Helical" evidence="5">
    <location>
        <begin position="120"/>
        <end position="144"/>
    </location>
</feature>
<sequence length="816" mass="89028">MTSSSQKKTSKFTLFVALLLLICGLPLLIGGGWLAAVGGSFYYLLAGIGMLVSAFLLAKNQRAGVWVYGLVVLGTVLWAAWESGLDYWRWVPRLDVVMVLALFVALTMPRLRQPFSKKTAYGYAGASVVVFAVAFALAFVPYGFNQYDDVPVTAKTSYKTFTGNSDISDAPADGDWPSYGRDNAATRYSPLTQINLENVDQLERAWEFRTGEMDVKSWGAETTPIKVDDRLYLCSGLNKMFALDSRTGEKIWQYNAGLDQIDIPYTAACRGVAYYETPASAMADGQTTCKARIIEGTLDGRIIEVDAETGKPCEDFGNNGQVSIKEHMGETPNGYVAITGVPNVVQGVIVTGHQVIDGQARYEPSGVIKGFDAVTGELKWAWDMVRPDIDTIPPEGETYTRGTPNMWTTGTGDNELGLIYLPMGNSTADYYSSMRREEEHEYSSSLVAIDVNTGKPVWHFQTVHADVWDYDLGSQVTLLDFPTENGTVPALMLPSKQGDLYVLDRRTGKPLTEVTEKPVPVGGVEPQERSPTQPFSGYHALRKPDLTPQDMWGITPFDQLACRIQYQEAAYDGMYTAPTVDQRWIQYPSYNGGSDWGSVAIDPVRGVMIANYNDMPMYNKLVHREEVNEEGWLTRAQENEKFGGPTGGAEGAGDPQVGTPYGIDVNAGWRLPFTGLLCKEPPYGGIRAIELASGKTLWDRPLGTARNNGPFGIASHLPINIGTPNNGGSVVTAGNLIFIAAATDGLIRAIDINTGDTVWQDELPTSAQANPMVYEQDGKEYLVIMAGGHHFMETPVGDYVIAYALPDSITGAAGSR</sequence>
<dbReference type="GO" id="GO:0008876">
    <property type="term" value="F:quinoprotein glucose dehydrogenase activity"/>
    <property type="evidence" value="ECO:0007669"/>
    <property type="project" value="TreeGrafter"/>
</dbReference>
<dbReference type="AlphaFoldDB" id="A0A1E7ZCN8"/>
<accession>A0A1E7ZCN8</accession>
<dbReference type="RefSeq" id="WP_070124889.1">
    <property type="nucleotide sequence ID" value="NZ_MDHN01000015.1"/>
</dbReference>
<dbReference type="Gene3D" id="2.140.10.10">
    <property type="entry name" value="Quinoprotein alcohol dehydrogenase-like superfamily"/>
    <property type="match status" value="1"/>
</dbReference>
<evidence type="ECO:0000259" key="6">
    <source>
        <dbReference type="Pfam" id="PF01011"/>
    </source>
</evidence>
<dbReference type="InterPro" id="IPR017511">
    <property type="entry name" value="PQQ_mDH"/>
</dbReference>
<comment type="similarity">
    <text evidence="2">Belongs to the bacterial PQQ dehydrogenase family.</text>
</comment>
<evidence type="ECO:0000313" key="8">
    <source>
        <dbReference type="Proteomes" id="UP000175691"/>
    </source>
</evidence>
<keyword evidence="3" id="KW-0560">Oxidoreductase</keyword>
<dbReference type="CDD" id="cd10280">
    <property type="entry name" value="PQQ_mGDH"/>
    <property type="match status" value="1"/>
</dbReference>
<protein>
    <submittedName>
        <fullName evidence="7">Glucose dehydrogenase</fullName>
    </submittedName>
</protein>
<comment type="caution">
    <text evidence="7">The sequence shown here is derived from an EMBL/GenBank/DDBJ whole genome shotgun (WGS) entry which is preliminary data.</text>
</comment>
<evidence type="ECO:0000256" key="3">
    <source>
        <dbReference type="ARBA" id="ARBA00023002"/>
    </source>
</evidence>
<dbReference type="PANTHER" id="PTHR32303">
    <property type="entry name" value="QUINOPROTEIN ALCOHOL DEHYDROGENASE (CYTOCHROME C)"/>
    <property type="match status" value="1"/>
</dbReference>
<feature type="transmembrane region" description="Helical" evidence="5">
    <location>
        <begin position="87"/>
        <end position="108"/>
    </location>
</feature>
<keyword evidence="5" id="KW-1133">Transmembrane helix</keyword>
<gene>
    <name evidence="7" type="ORF">BFC18_08865</name>
</gene>
<feature type="domain" description="Pyrrolo-quinoline quinone repeat" evidence="6">
    <location>
        <begin position="176"/>
        <end position="781"/>
    </location>
</feature>
<dbReference type="SUPFAM" id="SSF50998">
    <property type="entry name" value="Quinoprotein alcohol dehydrogenase-like"/>
    <property type="match status" value="1"/>
</dbReference>
<evidence type="ECO:0000313" key="7">
    <source>
        <dbReference type="EMBL" id="OFC71260.1"/>
    </source>
</evidence>
<feature type="transmembrane region" description="Helical" evidence="5">
    <location>
        <begin position="65"/>
        <end position="81"/>
    </location>
</feature>
<dbReference type="STRING" id="1656094.BFC18_08865"/>
<feature type="region of interest" description="Disordered" evidence="4">
    <location>
        <begin position="513"/>
        <end position="538"/>
    </location>
</feature>
<dbReference type="OrthoDB" id="9794322at2"/>
<dbReference type="Pfam" id="PF01011">
    <property type="entry name" value="PQQ"/>
    <property type="match status" value="1"/>
</dbReference>
<dbReference type="EMBL" id="MDHN01000015">
    <property type="protein sequence ID" value="OFC71260.1"/>
    <property type="molecule type" value="Genomic_DNA"/>
</dbReference>
<reference evidence="7 8" key="1">
    <citation type="submission" date="2016-08" db="EMBL/GenBank/DDBJ databases">
        <authorList>
            <person name="Seilhamer J.J."/>
        </authorList>
    </citation>
    <scope>NUCLEOTIDE SEQUENCE [LARGE SCALE GENOMIC DNA]</scope>
    <source>
        <strain evidence="7 8">KCTC 42603</strain>
    </source>
</reference>